<reference evidence="1 2" key="1">
    <citation type="submission" date="2016-10" db="EMBL/GenBank/DDBJ databases">
        <authorList>
            <person name="Varghese N."/>
            <person name="Submissions S."/>
        </authorList>
    </citation>
    <scope>NUCLEOTIDE SEQUENCE [LARGE SCALE GENOMIC DNA]</scope>
    <source>
        <strain evidence="1 2">DSM 20748</strain>
    </source>
</reference>
<sequence length="353" mass="41622">MKVILCQPAIKRFEWELEVCLTRLQQIGVTDIVLLFTKQDNRIPSFFKENYGVDVHSYKDERTDKAYIPSIKPYLWMRYLQEDPSRENDTYFYIDSDVLIREMPTSKPTESTWVASDCHPYLSVDYIDSKGEGLLKRMCDVVGVDEGLIREKDPIGGAQWLLKKPTYEYWKKVYKDSVNLFRFLTNVEAEYKKKHDASYVPIQRWTAEMWAQLWNVHHFGKEVEVPKEMDFSWPTNDMKRYEETKIFHNAGVTNDKELFFKGKYTNHTPFEDDFSYVRQDKASYAYVKAIQEVMSMAKYKVVAGFRDKETGKAYVENDTFPRPANKKVSAERIKELSSENNNAKKVLIKKVKE</sequence>
<keyword evidence="2" id="KW-1185">Reference proteome</keyword>
<organism evidence="1 2">
    <name type="scientific">Salimicrobium album</name>
    <dbReference type="NCBI Taxonomy" id="50717"/>
    <lineage>
        <taxon>Bacteria</taxon>
        <taxon>Bacillati</taxon>
        <taxon>Bacillota</taxon>
        <taxon>Bacilli</taxon>
        <taxon>Bacillales</taxon>
        <taxon>Bacillaceae</taxon>
        <taxon>Salimicrobium</taxon>
    </lineage>
</organism>
<dbReference type="EMBL" id="FNOS01000002">
    <property type="protein sequence ID" value="SDX65218.1"/>
    <property type="molecule type" value="Genomic_DNA"/>
</dbReference>
<dbReference type="RefSeq" id="WP_093106011.1">
    <property type="nucleotide sequence ID" value="NZ_FNOS01000002.1"/>
</dbReference>
<comment type="caution">
    <text evidence="1">The sequence shown here is derived from an EMBL/GenBank/DDBJ whole genome shotgun (WGS) entry which is preliminary data.</text>
</comment>
<protein>
    <submittedName>
        <fullName evidence="1">Uncharacterized protein</fullName>
    </submittedName>
</protein>
<name>A0A1H3DGI0_9BACI</name>
<evidence type="ECO:0000313" key="2">
    <source>
        <dbReference type="Proteomes" id="UP000198647"/>
    </source>
</evidence>
<evidence type="ECO:0000313" key="1">
    <source>
        <dbReference type="EMBL" id="SDX65218.1"/>
    </source>
</evidence>
<accession>A0A1H3DGI0</accession>
<dbReference type="Proteomes" id="UP000198647">
    <property type="component" value="Unassembled WGS sequence"/>
</dbReference>
<proteinExistence type="predicted"/>
<gene>
    <name evidence="1" type="ORF">SAMN04488081_0949</name>
</gene>